<comment type="caution">
    <text evidence="1">The sequence shown here is derived from an EMBL/GenBank/DDBJ whole genome shotgun (WGS) entry which is preliminary data.</text>
</comment>
<dbReference type="InterPro" id="IPR021109">
    <property type="entry name" value="Peptidase_aspartic_dom_sf"/>
</dbReference>
<proteinExistence type="predicted"/>
<accession>A0AAD5Q2P1</accession>
<sequence length="196" mass="22207">MSLDLARQLGLKLRFDERLRVKGIGNVTTYVSAKATVKITLGASVVYYLEIWCGNIGEGIQCLLGMDFMIAAGVRLGAREVRIGSARYEEWQLLAFEGSYSAQFMREQQREIERHNARLPPATQRPAYITPTRILHRNTSTTDAVSFIAKAVEEPSAGDIVQASEVEQENSINSRSWYTHLTRFRDSLQCIKLWLH</sequence>
<reference evidence="1" key="1">
    <citation type="submission" date="2021-12" db="EMBL/GenBank/DDBJ databases">
        <title>Prjna785345.</title>
        <authorList>
            <person name="Rujirawat T."/>
            <person name="Krajaejun T."/>
        </authorList>
    </citation>
    <scope>NUCLEOTIDE SEQUENCE</scope>
    <source>
        <strain evidence="1">Pi057C3</strain>
    </source>
</reference>
<gene>
    <name evidence="1" type="ORF">P43SY_011109</name>
</gene>
<dbReference type="EMBL" id="JAKCXM010002377">
    <property type="protein sequence ID" value="KAJ0390254.1"/>
    <property type="molecule type" value="Genomic_DNA"/>
</dbReference>
<evidence type="ECO:0000313" key="1">
    <source>
        <dbReference type="EMBL" id="KAJ0390254.1"/>
    </source>
</evidence>
<evidence type="ECO:0000313" key="2">
    <source>
        <dbReference type="Proteomes" id="UP001209570"/>
    </source>
</evidence>
<protein>
    <submittedName>
        <fullName evidence="1">Uncharacterized protein</fullName>
    </submittedName>
</protein>
<dbReference type="AlphaFoldDB" id="A0AAD5Q2P1"/>
<organism evidence="1 2">
    <name type="scientific">Pythium insidiosum</name>
    <name type="common">Pythiosis disease agent</name>
    <dbReference type="NCBI Taxonomy" id="114742"/>
    <lineage>
        <taxon>Eukaryota</taxon>
        <taxon>Sar</taxon>
        <taxon>Stramenopiles</taxon>
        <taxon>Oomycota</taxon>
        <taxon>Peronosporomycetes</taxon>
        <taxon>Pythiales</taxon>
        <taxon>Pythiaceae</taxon>
        <taxon>Pythium</taxon>
    </lineage>
</organism>
<dbReference type="Proteomes" id="UP001209570">
    <property type="component" value="Unassembled WGS sequence"/>
</dbReference>
<keyword evidence="2" id="KW-1185">Reference proteome</keyword>
<dbReference type="Gene3D" id="2.40.70.10">
    <property type="entry name" value="Acid Proteases"/>
    <property type="match status" value="1"/>
</dbReference>
<name>A0AAD5Q2P1_PYTIN</name>